<keyword evidence="2" id="KW-1185">Reference proteome</keyword>
<name>A0ABV2JUG8_9GAMM</name>
<dbReference type="Proteomes" id="UP001549184">
    <property type="component" value="Unassembled WGS sequence"/>
</dbReference>
<protein>
    <submittedName>
        <fullName evidence="1">Uncharacterized protein</fullName>
    </submittedName>
</protein>
<accession>A0ABV2JUG8</accession>
<proteinExistence type="predicted"/>
<gene>
    <name evidence="1" type="ORF">ABIC75_002217</name>
</gene>
<reference evidence="1 2" key="1">
    <citation type="submission" date="2024-06" db="EMBL/GenBank/DDBJ databases">
        <title>Sorghum-associated microbial communities from plants grown in Nebraska, USA.</title>
        <authorList>
            <person name="Schachtman D."/>
        </authorList>
    </citation>
    <scope>NUCLEOTIDE SEQUENCE [LARGE SCALE GENOMIC DNA]</scope>
    <source>
        <strain evidence="1 2">1073</strain>
    </source>
</reference>
<dbReference type="RefSeq" id="WP_354013895.1">
    <property type="nucleotide sequence ID" value="NZ_JBEPMU010000003.1"/>
</dbReference>
<dbReference type="EMBL" id="JBEPMU010000003">
    <property type="protein sequence ID" value="MET3652485.1"/>
    <property type="molecule type" value="Genomic_DNA"/>
</dbReference>
<evidence type="ECO:0000313" key="1">
    <source>
        <dbReference type="EMBL" id="MET3652485.1"/>
    </source>
</evidence>
<evidence type="ECO:0000313" key="2">
    <source>
        <dbReference type="Proteomes" id="UP001549184"/>
    </source>
</evidence>
<organism evidence="1 2">
    <name type="scientific">Dyella japonica</name>
    <dbReference type="NCBI Taxonomy" id="231455"/>
    <lineage>
        <taxon>Bacteria</taxon>
        <taxon>Pseudomonadati</taxon>
        <taxon>Pseudomonadota</taxon>
        <taxon>Gammaproteobacteria</taxon>
        <taxon>Lysobacterales</taxon>
        <taxon>Rhodanobacteraceae</taxon>
        <taxon>Dyella</taxon>
    </lineage>
</organism>
<comment type="caution">
    <text evidence="1">The sequence shown here is derived from an EMBL/GenBank/DDBJ whole genome shotgun (WGS) entry which is preliminary data.</text>
</comment>
<sequence length="181" mass="19642">MSAPTSCRIPDQVAAGDTLQWTRAGGAYPPSDGWTLQYTLVGTAAVYNVTAVADGDDYAVKVPAADTKEWEPGTYRVQEYVTDGTDRFTLGSSLLTVTPDLAGATAGIDTRTHARKVLDSINGWLESRAPVAGNFEINGRKISYYPLPDLIKLQTRYQMLVTREEAAARGQVVGTRIRMVL</sequence>